<dbReference type="SUPFAM" id="SSF88659">
    <property type="entry name" value="Sigma3 and sigma4 domains of RNA polymerase sigma factors"/>
    <property type="match status" value="1"/>
</dbReference>
<comment type="similarity">
    <text evidence="1 6">Belongs to the sigma-70 factor family. ECF subfamily.</text>
</comment>
<reference evidence="10" key="1">
    <citation type="journal article" date="2019" name="Int. J. Syst. Evol. Microbiol.">
        <title>The Global Catalogue of Microorganisms (GCM) 10K type strain sequencing project: providing services to taxonomists for standard genome sequencing and annotation.</title>
        <authorList>
            <consortium name="The Broad Institute Genomics Platform"/>
            <consortium name="The Broad Institute Genome Sequencing Center for Infectious Disease"/>
            <person name="Wu L."/>
            <person name="Ma J."/>
        </authorList>
    </citation>
    <scope>NUCLEOTIDE SEQUENCE [LARGE SCALE GENOMIC DNA]</scope>
    <source>
        <strain evidence="10">JCM 17543</strain>
    </source>
</reference>
<evidence type="ECO:0000256" key="3">
    <source>
        <dbReference type="ARBA" id="ARBA00023082"/>
    </source>
</evidence>
<dbReference type="InterPro" id="IPR013325">
    <property type="entry name" value="RNA_pol_sigma_r2"/>
</dbReference>
<keyword evidence="3 6" id="KW-0731">Sigma factor</keyword>
<name>A0ABP7KUB3_9SPHN</name>
<evidence type="ECO:0000256" key="1">
    <source>
        <dbReference type="ARBA" id="ARBA00010641"/>
    </source>
</evidence>
<evidence type="ECO:0000256" key="4">
    <source>
        <dbReference type="ARBA" id="ARBA00023125"/>
    </source>
</evidence>
<sequence>MTDLTACASSAHFHFRLSFGSGMMLNMDSPVSQRHGRDSSELAGLLRAVSGGDHRAFAMLYDRTSAKLYGICLRLMGSEAEAQDVLQEAYVKIWSNAGRFDLEKASPITWLAVVARNKAIDRLRQKLPAAGGIEDAAEVEDDTPSAFELVTARQDASRLADCLDELDEQPRAAIRSAFLDGLSYPELAERDSVPLGTVKSWIRRGLQRLRGCLER</sequence>
<evidence type="ECO:0000313" key="10">
    <source>
        <dbReference type="Proteomes" id="UP001500827"/>
    </source>
</evidence>
<keyword evidence="4 6" id="KW-0238">DNA-binding</keyword>
<dbReference type="InterPro" id="IPR036388">
    <property type="entry name" value="WH-like_DNA-bd_sf"/>
</dbReference>
<dbReference type="PANTHER" id="PTHR43133:SF62">
    <property type="entry name" value="RNA POLYMERASE SIGMA FACTOR SIGZ"/>
    <property type="match status" value="1"/>
</dbReference>
<dbReference type="SUPFAM" id="SSF88946">
    <property type="entry name" value="Sigma2 domain of RNA polymerase sigma factors"/>
    <property type="match status" value="1"/>
</dbReference>
<protein>
    <recommendedName>
        <fullName evidence="6">RNA polymerase sigma factor</fullName>
    </recommendedName>
</protein>
<dbReference type="PROSITE" id="PS01063">
    <property type="entry name" value="SIGMA70_ECF"/>
    <property type="match status" value="1"/>
</dbReference>
<dbReference type="Gene3D" id="1.10.10.10">
    <property type="entry name" value="Winged helix-like DNA-binding domain superfamily/Winged helix DNA-binding domain"/>
    <property type="match status" value="1"/>
</dbReference>
<organism evidence="9 10">
    <name type="scientific">Sphingomonas limnosediminicola</name>
    <dbReference type="NCBI Taxonomy" id="940133"/>
    <lineage>
        <taxon>Bacteria</taxon>
        <taxon>Pseudomonadati</taxon>
        <taxon>Pseudomonadota</taxon>
        <taxon>Alphaproteobacteria</taxon>
        <taxon>Sphingomonadales</taxon>
        <taxon>Sphingomonadaceae</taxon>
        <taxon>Sphingomonas</taxon>
    </lineage>
</organism>
<dbReference type="NCBIfam" id="TIGR02937">
    <property type="entry name" value="sigma70-ECF"/>
    <property type="match status" value="1"/>
</dbReference>
<dbReference type="InterPro" id="IPR013324">
    <property type="entry name" value="RNA_pol_sigma_r3/r4-like"/>
</dbReference>
<evidence type="ECO:0000313" key="9">
    <source>
        <dbReference type="EMBL" id="GAA3885940.1"/>
    </source>
</evidence>
<evidence type="ECO:0000256" key="2">
    <source>
        <dbReference type="ARBA" id="ARBA00023015"/>
    </source>
</evidence>
<dbReference type="InterPro" id="IPR039425">
    <property type="entry name" value="RNA_pol_sigma-70-like"/>
</dbReference>
<evidence type="ECO:0000259" key="7">
    <source>
        <dbReference type="Pfam" id="PF04542"/>
    </source>
</evidence>
<keyword evidence="2 6" id="KW-0805">Transcription regulation</keyword>
<dbReference type="Pfam" id="PF08281">
    <property type="entry name" value="Sigma70_r4_2"/>
    <property type="match status" value="1"/>
</dbReference>
<evidence type="ECO:0000256" key="6">
    <source>
        <dbReference type="RuleBase" id="RU000716"/>
    </source>
</evidence>
<dbReference type="RefSeq" id="WP_344697761.1">
    <property type="nucleotide sequence ID" value="NZ_BAABBM010000001.1"/>
</dbReference>
<dbReference type="EMBL" id="BAABBM010000001">
    <property type="protein sequence ID" value="GAA3885940.1"/>
    <property type="molecule type" value="Genomic_DNA"/>
</dbReference>
<feature type="domain" description="RNA polymerase sigma-70 region 2" evidence="7">
    <location>
        <begin position="60"/>
        <end position="126"/>
    </location>
</feature>
<evidence type="ECO:0000256" key="5">
    <source>
        <dbReference type="ARBA" id="ARBA00023163"/>
    </source>
</evidence>
<keyword evidence="5 6" id="KW-0804">Transcription</keyword>
<dbReference type="Gene3D" id="1.10.1740.10">
    <property type="match status" value="1"/>
</dbReference>
<comment type="caution">
    <text evidence="9">The sequence shown here is derived from an EMBL/GenBank/DDBJ whole genome shotgun (WGS) entry which is preliminary data.</text>
</comment>
<keyword evidence="10" id="KW-1185">Reference proteome</keyword>
<dbReference type="PANTHER" id="PTHR43133">
    <property type="entry name" value="RNA POLYMERASE ECF-TYPE SIGMA FACTO"/>
    <property type="match status" value="1"/>
</dbReference>
<dbReference type="Proteomes" id="UP001500827">
    <property type="component" value="Unassembled WGS sequence"/>
</dbReference>
<dbReference type="Pfam" id="PF04542">
    <property type="entry name" value="Sigma70_r2"/>
    <property type="match status" value="1"/>
</dbReference>
<dbReference type="CDD" id="cd06171">
    <property type="entry name" value="Sigma70_r4"/>
    <property type="match status" value="1"/>
</dbReference>
<evidence type="ECO:0000259" key="8">
    <source>
        <dbReference type="Pfam" id="PF08281"/>
    </source>
</evidence>
<accession>A0ABP7KUB3</accession>
<dbReference type="InterPro" id="IPR000838">
    <property type="entry name" value="RNA_pol_sigma70_ECF_CS"/>
</dbReference>
<gene>
    <name evidence="9" type="ORF">GCM10022276_01270</name>
</gene>
<dbReference type="InterPro" id="IPR013249">
    <property type="entry name" value="RNA_pol_sigma70_r4_t2"/>
</dbReference>
<dbReference type="InterPro" id="IPR007627">
    <property type="entry name" value="RNA_pol_sigma70_r2"/>
</dbReference>
<proteinExistence type="inferred from homology"/>
<dbReference type="InterPro" id="IPR014284">
    <property type="entry name" value="RNA_pol_sigma-70_dom"/>
</dbReference>
<feature type="domain" description="RNA polymerase sigma factor 70 region 4 type 2" evidence="8">
    <location>
        <begin position="158"/>
        <end position="209"/>
    </location>
</feature>